<dbReference type="Proteomes" id="UP001163046">
    <property type="component" value="Unassembled WGS sequence"/>
</dbReference>
<gene>
    <name evidence="7" type="primary">ASCC3_2</name>
    <name evidence="7" type="ORF">OS493_009643</name>
</gene>
<dbReference type="Gene3D" id="3.40.50.300">
    <property type="entry name" value="P-loop containing nucleotide triphosphate hydrolases"/>
    <property type="match status" value="1"/>
</dbReference>
<keyword evidence="3" id="KW-0347">Helicase</keyword>
<feature type="compositionally biased region" description="Basic and acidic residues" evidence="5">
    <location>
        <begin position="142"/>
        <end position="168"/>
    </location>
</feature>
<dbReference type="GO" id="GO:0016787">
    <property type="term" value="F:hydrolase activity"/>
    <property type="evidence" value="ECO:0007669"/>
    <property type="project" value="UniProtKB-KW"/>
</dbReference>
<dbReference type="SUPFAM" id="SSF52540">
    <property type="entry name" value="P-loop containing nucleoside triphosphate hydrolases"/>
    <property type="match status" value="1"/>
</dbReference>
<evidence type="ECO:0000313" key="7">
    <source>
        <dbReference type="EMBL" id="KAJ7363488.1"/>
    </source>
</evidence>
<evidence type="ECO:0000256" key="4">
    <source>
        <dbReference type="ARBA" id="ARBA00022840"/>
    </source>
</evidence>
<sequence length="356" mass="39248">MGFPTIKDEQIPSKDVPSDSGGATSKDDITGSWLRDQCQHHFGDSSSGVSVTDLCSALFDILSSDRDNAAIQNDLFELLGFDRFEFIQTLLENRHRIILAITGGLSDMQSESKGTEASRVNPTAGPSRPLYGCQVTVQSEQEKQLMRQVRKDERKEERRLARRDKNAPTDEEDVDQEAYLRAVGFDPNSMKTQREIALQVASSAPLLSRPKRSIQPTQVYPYVFDALAETQRATAFISDTSGTRLVKTSTAETSGHSTKCTRIALPADAKRKNTKMCEEVFIPPNTPLPPKDGEAPIPISSLDEIGQMGFKGMKRLNRIQSIVFDAAYNTNENLLISAPTGAGKTKHCHVDDLKGN</sequence>
<dbReference type="GO" id="GO:0003678">
    <property type="term" value="F:DNA helicase activity"/>
    <property type="evidence" value="ECO:0007669"/>
    <property type="project" value="UniProtKB-EC"/>
</dbReference>
<feature type="region of interest" description="Disordered" evidence="5">
    <location>
        <begin position="108"/>
        <end position="129"/>
    </location>
</feature>
<keyword evidence="8" id="KW-1185">Reference proteome</keyword>
<organism evidence="7 8">
    <name type="scientific">Desmophyllum pertusum</name>
    <dbReference type="NCBI Taxonomy" id="174260"/>
    <lineage>
        <taxon>Eukaryota</taxon>
        <taxon>Metazoa</taxon>
        <taxon>Cnidaria</taxon>
        <taxon>Anthozoa</taxon>
        <taxon>Hexacorallia</taxon>
        <taxon>Scleractinia</taxon>
        <taxon>Caryophylliina</taxon>
        <taxon>Caryophylliidae</taxon>
        <taxon>Desmophyllum</taxon>
    </lineage>
</organism>
<dbReference type="PANTHER" id="PTHR47961">
    <property type="entry name" value="DNA POLYMERASE THETA, PUTATIVE (AFU_ORTHOLOGUE AFUA_1G05260)-RELATED"/>
    <property type="match status" value="1"/>
</dbReference>
<feature type="region of interest" description="Disordered" evidence="5">
    <location>
        <begin position="1"/>
        <end position="29"/>
    </location>
</feature>
<keyword evidence="1" id="KW-0547">Nucleotide-binding</keyword>
<comment type="caution">
    <text evidence="7">The sequence shown here is derived from an EMBL/GenBank/DDBJ whole genome shotgun (WGS) entry which is preliminary data.</text>
</comment>
<evidence type="ECO:0000256" key="5">
    <source>
        <dbReference type="SAM" id="MobiDB-lite"/>
    </source>
</evidence>
<accession>A0A9X0CN34</accession>
<dbReference type="EMBL" id="MU827305">
    <property type="protein sequence ID" value="KAJ7363488.1"/>
    <property type="molecule type" value="Genomic_DNA"/>
</dbReference>
<dbReference type="OrthoDB" id="5575at2759"/>
<keyword evidence="4" id="KW-0067">ATP-binding</keyword>
<reference evidence="7" key="1">
    <citation type="submission" date="2023-01" db="EMBL/GenBank/DDBJ databases">
        <title>Genome assembly of the deep-sea coral Lophelia pertusa.</title>
        <authorList>
            <person name="Herrera S."/>
            <person name="Cordes E."/>
        </authorList>
    </citation>
    <scope>NUCLEOTIDE SEQUENCE</scope>
    <source>
        <strain evidence="7">USNM1676648</strain>
        <tissue evidence="7">Polyp</tissue>
    </source>
</reference>
<dbReference type="AlphaFoldDB" id="A0A9X0CN34"/>
<dbReference type="InterPro" id="IPR050474">
    <property type="entry name" value="Hel308_SKI2-like"/>
</dbReference>
<name>A0A9X0CN34_9CNID</name>
<dbReference type="Pfam" id="PF18149">
    <property type="entry name" value="Helicase_PWI"/>
    <property type="match status" value="1"/>
</dbReference>
<evidence type="ECO:0000259" key="6">
    <source>
        <dbReference type="Pfam" id="PF18149"/>
    </source>
</evidence>
<feature type="region of interest" description="Disordered" evidence="5">
    <location>
        <begin position="142"/>
        <end position="173"/>
    </location>
</feature>
<feature type="domain" description="Brr2 N-terminal helicase PWI" evidence="6">
    <location>
        <begin position="27"/>
        <end position="103"/>
    </location>
</feature>
<protein>
    <submittedName>
        <fullName evidence="7">Activating signal cointegrator 1 complex subunit</fullName>
        <ecNumber evidence="7">3.6.4.12</ecNumber>
    </submittedName>
</protein>
<feature type="compositionally biased region" description="Basic and acidic residues" evidence="5">
    <location>
        <begin position="1"/>
        <end position="12"/>
    </location>
</feature>
<keyword evidence="2 7" id="KW-0378">Hydrolase</keyword>
<evidence type="ECO:0000313" key="8">
    <source>
        <dbReference type="Proteomes" id="UP001163046"/>
    </source>
</evidence>
<dbReference type="InterPro" id="IPR041094">
    <property type="entry name" value="Brr2_helicase_PWI"/>
</dbReference>
<evidence type="ECO:0000256" key="3">
    <source>
        <dbReference type="ARBA" id="ARBA00022806"/>
    </source>
</evidence>
<dbReference type="EC" id="3.6.4.12" evidence="7"/>
<evidence type="ECO:0000256" key="1">
    <source>
        <dbReference type="ARBA" id="ARBA00022741"/>
    </source>
</evidence>
<proteinExistence type="predicted"/>
<dbReference type="PANTHER" id="PTHR47961:SF13">
    <property type="entry name" value="ACTIVATING SIGNAL COINTEGRATOR 1 COMPLEX SUBUNIT 3"/>
    <property type="match status" value="1"/>
</dbReference>
<dbReference type="GO" id="GO:0005524">
    <property type="term" value="F:ATP binding"/>
    <property type="evidence" value="ECO:0007669"/>
    <property type="project" value="UniProtKB-KW"/>
</dbReference>
<evidence type="ECO:0000256" key="2">
    <source>
        <dbReference type="ARBA" id="ARBA00022801"/>
    </source>
</evidence>
<dbReference type="InterPro" id="IPR027417">
    <property type="entry name" value="P-loop_NTPase"/>
</dbReference>